<dbReference type="AlphaFoldDB" id="A0A2S8F0Q6"/>
<evidence type="ECO:0000256" key="2">
    <source>
        <dbReference type="ARBA" id="ARBA00022801"/>
    </source>
</evidence>
<dbReference type="Gene3D" id="3.30.70.360">
    <property type="match status" value="1"/>
</dbReference>
<dbReference type="Proteomes" id="UP000240009">
    <property type="component" value="Unassembled WGS sequence"/>
</dbReference>
<dbReference type="PANTHER" id="PTHR43808">
    <property type="entry name" value="ACETYLORNITHINE DEACETYLASE"/>
    <property type="match status" value="1"/>
</dbReference>
<dbReference type="InterPro" id="IPR002933">
    <property type="entry name" value="Peptidase_M20"/>
</dbReference>
<proteinExistence type="predicted"/>
<dbReference type="Gene3D" id="3.40.630.10">
    <property type="entry name" value="Zn peptidases"/>
    <property type="match status" value="1"/>
</dbReference>
<dbReference type="Pfam" id="PF07687">
    <property type="entry name" value="M20_dimer"/>
    <property type="match status" value="1"/>
</dbReference>
<sequence>MAMALESEVQTILSRIESQRDEMLYQLVLWAAINSGTSNLAGLSQLGNLVLDQLRAVSDDVQAVPVVPQLFVDEHGDLKERIIGDVLLGFRRVGAPRQAILSIHLDTVYPANSPFQLVKQEGNILHGPGVADAKGGLVVLLWALKAFEDYVEATGNTKLGWKVILNSDEEIGSPASREVFSNHSDGVDFGLLFEPCLPNGSLVGQRKGSGNFEIVVRGQAAHAGREFFKGRNAIVAAAQVTQKLHALNGRWHDTTINVAKIDGGGPTNVVPDTAVVRFNVRYPSADIEGALNAAINRIIEETQDGITLIRHGGFFAPPKPMTEAYESLLKTVQANGKTLGIDLAWEPTGGVCDGNRLAALGIPNVDTMGVRGGNIHSPQEYMHCDSLVQRTQLTFLTLITLAERFPQAEAPAPE</sequence>
<dbReference type="CDD" id="cd03885">
    <property type="entry name" value="M20_CPDG2"/>
    <property type="match status" value="1"/>
</dbReference>
<comment type="caution">
    <text evidence="4">The sequence shown here is derived from an EMBL/GenBank/DDBJ whole genome shotgun (WGS) entry which is preliminary data.</text>
</comment>
<protein>
    <submittedName>
        <fullName evidence="4">Acetylornithine deacetylase</fullName>
    </submittedName>
</protein>
<name>A0A2S8F0Q6_9BACT</name>
<evidence type="ECO:0000256" key="1">
    <source>
        <dbReference type="ARBA" id="ARBA00022723"/>
    </source>
</evidence>
<organism evidence="4 5">
    <name type="scientific">Blastopirellula marina</name>
    <dbReference type="NCBI Taxonomy" id="124"/>
    <lineage>
        <taxon>Bacteria</taxon>
        <taxon>Pseudomonadati</taxon>
        <taxon>Planctomycetota</taxon>
        <taxon>Planctomycetia</taxon>
        <taxon>Pirellulales</taxon>
        <taxon>Pirellulaceae</taxon>
        <taxon>Blastopirellula</taxon>
    </lineage>
</organism>
<dbReference type="InterPro" id="IPR011650">
    <property type="entry name" value="Peptidase_M20_dimer"/>
</dbReference>
<dbReference type="PANTHER" id="PTHR43808:SF9">
    <property type="entry name" value="BLL0789 PROTEIN"/>
    <property type="match status" value="1"/>
</dbReference>
<gene>
    <name evidence="4" type="ORF">C5Y96_23400</name>
</gene>
<accession>A0A2S8F0Q6</accession>
<reference evidence="4 5" key="1">
    <citation type="submission" date="2018-02" db="EMBL/GenBank/DDBJ databases">
        <title>Comparative genomes isolates from brazilian mangrove.</title>
        <authorList>
            <person name="Araujo J.E."/>
            <person name="Taketani R.G."/>
            <person name="Silva M.C.P."/>
            <person name="Loureco M.V."/>
            <person name="Andreote F.D."/>
        </authorList>
    </citation>
    <scope>NUCLEOTIDE SEQUENCE [LARGE SCALE GENOMIC DNA]</scope>
    <source>
        <strain evidence="4 5">HEX-2 MGV</strain>
    </source>
</reference>
<dbReference type="SUPFAM" id="SSF53187">
    <property type="entry name" value="Zn-dependent exopeptidases"/>
    <property type="match status" value="1"/>
</dbReference>
<evidence type="ECO:0000313" key="5">
    <source>
        <dbReference type="Proteomes" id="UP000240009"/>
    </source>
</evidence>
<dbReference type="SUPFAM" id="SSF55031">
    <property type="entry name" value="Bacterial exopeptidase dimerisation domain"/>
    <property type="match status" value="1"/>
</dbReference>
<feature type="domain" description="Peptidase M20 dimerisation" evidence="3">
    <location>
        <begin position="206"/>
        <end position="302"/>
    </location>
</feature>
<dbReference type="GO" id="GO:0046872">
    <property type="term" value="F:metal ion binding"/>
    <property type="evidence" value="ECO:0007669"/>
    <property type="project" value="UniProtKB-KW"/>
</dbReference>
<evidence type="ECO:0000259" key="3">
    <source>
        <dbReference type="Pfam" id="PF07687"/>
    </source>
</evidence>
<dbReference type="InterPro" id="IPR050072">
    <property type="entry name" value="Peptidase_M20A"/>
</dbReference>
<evidence type="ECO:0000313" key="4">
    <source>
        <dbReference type="EMBL" id="PQO25758.1"/>
    </source>
</evidence>
<keyword evidence="2" id="KW-0378">Hydrolase</keyword>
<dbReference type="GO" id="GO:0016787">
    <property type="term" value="F:hydrolase activity"/>
    <property type="evidence" value="ECO:0007669"/>
    <property type="project" value="UniProtKB-KW"/>
</dbReference>
<dbReference type="Pfam" id="PF01546">
    <property type="entry name" value="Peptidase_M20"/>
    <property type="match status" value="1"/>
</dbReference>
<dbReference type="InterPro" id="IPR036264">
    <property type="entry name" value="Bact_exopeptidase_dim_dom"/>
</dbReference>
<dbReference type="NCBIfam" id="NF005602">
    <property type="entry name" value="PRK07338.1"/>
    <property type="match status" value="1"/>
</dbReference>
<keyword evidence="1" id="KW-0479">Metal-binding</keyword>
<dbReference type="EMBL" id="PUIA01000074">
    <property type="protein sequence ID" value="PQO25758.1"/>
    <property type="molecule type" value="Genomic_DNA"/>
</dbReference>